<evidence type="ECO:0000313" key="2">
    <source>
        <dbReference type="EMBL" id="MCP1337321.1"/>
    </source>
</evidence>
<gene>
    <name evidence="2" type="ORF">NJQ99_12940</name>
</gene>
<dbReference type="AlphaFoldDB" id="A0A9J6PF36"/>
<reference evidence="2" key="1">
    <citation type="submission" date="2022-06" db="EMBL/GenBank/DDBJ databases">
        <title>Isolation and Genomics of Futiania mangrovii gen. nov., sp. nov., a Rare and Metabolically-versatile member in the Class Alphaproteobacteria.</title>
        <authorList>
            <person name="Liu L."/>
            <person name="Huang W.-C."/>
            <person name="Pan J."/>
            <person name="Li J."/>
            <person name="Huang Y."/>
            <person name="Du H."/>
            <person name="Liu Y."/>
            <person name="Li M."/>
        </authorList>
    </citation>
    <scope>NUCLEOTIDE SEQUENCE</scope>
    <source>
        <strain evidence="2">FT118</strain>
    </source>
</reference>
<dbReference type="SUPFAM" id="SSF46565">
    <property type="entry name" value="Chaperone J-domain"/>
    <property type="match status" value="1"/>
</dbReference>
<evidence type="ECO:0000313" key="3">
    <source>
        <dbReference type="Proteomes" id="UP001055804"/>
    </source>
</evidence>
<protein>
    <submittedName>
        <fullName evidence="2">DnaJ domain-containing protein</fullName>
    </submittedName>
</protein>
<keyword evidence="3" id="KW-1185">Reference proteome</keyword>
<comment type="caution">
    <text evidence="2">The sequence shown here is derived from an EMBL/GenBank/DDBJ whole genome shotgun (WGS) entry which is preliminary data.</text>
</comment>
<feature type="domain" description="J" evidence="1">
    <location>
        <begin position="87"/>
        <end position="154"/>
    </location>
</feature>
<dbReference type="RefSeq" id="WP_269333289.1">
    <property type="nucleotide sequence ID" value="NZ_JAMZFT010000003.1"/>
</dbReference>
<dbReference type="InterPro" id="IPR036869">
    <property type="entry name" value="J_dom_sf"/>
</dbReference>
<dbReference type="CDD" id="cd06257">
    <property type="entry name" value="DnaJ"/>
    <property type="match status" value="1"/>
</dbReference>
<dbReference type="Gene3D" id="1.10.287.110">
    <property type="entry name" value="DnaJ domain"/>
    <property type="match status" value="1"/>
</dbReference>
<name>A0A9J6PF36_9PROT</name>
<sequence length="154" mass="17401">MRTEPASPQLRPRTRVRVAMALTEGHMLDGFLFIAERERLVDLVNDARRFLPFETITGEFVLIAKDEIRAVRPFEGRGPAHAIFTGDPYTVLGVHSDDSDEAIKQAYYALLRQLHPQQAEASGLHPALVDCAGALTRRVIEAYDHILRNRKRGR</sequence>
<dbReference type="Proteomes" id="UP001055804">
    <property type="component" value="Unassembled WGS sequence"/>
</dbReference>
<proteinExistence type="predicted"/>
<dbReference type="Pfam" id="PF00226">
    <property type="entry name" value="DnaJ"/>
    <property type="match status" value="1"/>
</dbReference>
<accession>A0A9J6PF36</accession>
<evidence type="ECO:0000259" key="1">
    <source>
        <dbReference type="PROSITE" id="PS50076"/>
    </source>
</evidence>
<dbReference type="SMART" id="SM00271">
    <property type="entry name" value="DnaJ"/>
    <property type="match status" value="1"/>
</dbReference>
<dbReference type="PROSITE" id="PS50076">
    <property type="entry name" value="DNAJ_2"/>
    <property type="match status" value="1"/>
</dbReference>
<dbReference type="InterPro" id="IPR001623">
    <property type="entry name" value="DnaJ_domain"/>
</dbReference>
<dbReference type="EMBL" id="JAMZFT010000003">
    <property type="protein sequence ID" value="MCP1337321.1"/>
    <property type="molecule type" value="Genomic_DNA"/>
</dbReference>
<organism evidence="2 3">
    <name type="scientific">Futiania mangrovi</name>
    <dbReference type="NCBI Taxonomy" id="2959716"/>
    <lineage>
        <taxon>Bacteria</taxon>
        <taxon>Pseudomonadati</taxon>
        <taxon>Pseudomonadota</taxon>
        <taxon>Alphaproteobacteria</taxon>
        <taxon>Futianiales</taxon>
        <taxon>Futianiaceae</taxon>
        <taxon>Futiania</taxon>
    </lineage>
</organism>